<evidence type="ECO:0000259" key="5">
    <source>
        <dbReference type="Pfam" id="PF20254"/>
    </source>
</evidence>
<dbReference type="EMBL" id="VOBR01000010">
    <property type="protein sequence ID" value="TWP50965.1"/>
    <property type="molecule type" value="Genomic_DNA"/>
</dbReference>
<proteinExistence type="predicted"/>
<evidence type="ECO:0000259" key="4">
    <source>
        <dbReference type="Pfam" id="PF13313"/>
    </source>
</evidence>
<dbReference type="InterPro" id="IPR032812">
    <property type="entry name" value="SbsA_Ig"/>
</dbReference>
<dbReference type="InterPro" id="IPR025141">
    <property type="entry name" value="DUF4082"/>
</dbReference>
<dbReference type="InterPro" id="IPR014756">
    <property type="entry name" value="Ig_E-set"/>
</dbReference>
<evidence type="ECO:0000313" key="7">
    <source>
        <dbReference type="Proteomes" id="UP000316639"/>
    </source>
</evidence>
<dbReference type="Pfam" id="PF20254">
    <property type="entry name" value="DMFA2_C"/>
    <property type="match status" value="1"/>
</dbReference>
<feature type="region of interest" description="Disordered" evidence="2">
    <location>
        <begin position="379"/>
        <end position="400"/>
    </location>
</feature>
<organism evidence="6 7">
    <name type="scientific">Lentzea tibetensis</name>
    <dbReference type="NCBI Taxonomy" id="2591470"/>
    <lineage>
        <taxon>Bacteria</taxon>
        <taxon>Bacillati</taxon>
        <taxon>Actinomycetota</taxon>
        <taxon>Actinomycetes</taxon>
        <taxon>Pseudonocardiales</taxon>
        <taxon>Pseudonocardiaceae</taxon>
        <taxon>Lentzea</taxon>
    </lineage>
</organism>
<dbReference type="InterPro" id="IPR014755">
    <property type="entry name" value="Cu-Rt/internalin_Ig-like"/>
</dbReference>
<dbReference type="Gene3D" id="2.60.40.1220">
    <property type="match status" value="1"/>
</dbReference>
<evidence type="ECO:0000313" key="6">
    <source>
        <dbReference type="EMBL" id="TWP50965.1"/>
    </source>
</evidence>
<feature type="domain" description="DUF4082" evidence="4">
    <location>
        <begin position="947"/>
        <end position="1091"/>
    </location>
</feature>
<dbReference type="Pfam" id="PF13205">
    <property type="entry name" value="Big_5"/>
    <property type="match status" value="2"/>
</dbReference>
<dbReference type="InterPro" id="IPR046540">
    <property type="entry name" value="DMFA2_C"/>
</dbReference>
<evidence type="ECO:0000256" key="1">
    <source>
        <dbReference type="ARBA" id="ARBA00022729"/>
    </source>
</evidence>
<gene>
    <name evidence="6" type="ORF">FKR81_17990</name>
</gene>
<feature type="domain" description="DUF4082" evidence="4">
    <location>
        <begin position="681"/>
        <end position="825"/>
    </location>
</feature>
<comment type="caution">
    <text evidence="6">The sequence shown here is derived from an EMBL/GenBank/DDBJ whole genome shotgun (WGS) entry which is preliminary data.</text>
</comment>
<feature type="domain" description="DUF4082" evidence="4">
    <location>
        <begin position="1215"/>
        <end position="1357"/>
    </location>
</feature>
<evidence type="ECO:0000256" key="2">
    <source>
        <dbReference type="SAM" id="MobiDB-lite"/>
    </source>
</evidence>
<dbReference type="SUPFAM" id="SSF81296">
    <property type="entry name" value="E set domains"/>
    <property type="match status" value="1"/>
</dbReference>
<dbReference type="Gene3D" id="2.60.40.650">
    <property type="match status" value="1"/>
</dbReference>
<evidence type="ECO:0000259" key="3">
    <source>
        <dbReference type="Pfam" id="PF13205"/>
    </source>
</evidence>
<keyword evidence="1" id="KW-0732">Signal</keyword>
<sequence>MRGVWPKIEQPTLWPPWRLVMDRPLHNFRVARRVWTAALVSALVATFVVVMAGSASAGPCDPPNNIIVCENSQVGTPKDEWWVESPYGDIEGFATATSVQPGEQLNFKIKTPSNAYHVEILRLGYYANGEGARRITSLNPIVSLPQTQPMCDQQLTGSTATGLVDCGKWAVSARWNVPSTAVPGFYIANFIRDDNEAGASQYPFVVRNDASHSDIVVQTSDQTWQAYNKYGDRPNVNEFNLYEGGFAGSSDGRAYKVSYNRPYRNGGTANFLNAEYPLVRWLEKNGYDVSYLSGVDVTRNPALVRNHKVYVSSGHDEYVNAAQRTGIEQARAVGVNMMFMSGNEWFWKTRFEPSIDGSNTAYRTMACYKETKANAKIDPSPEWTGTWRDPRFSPPSDAGRPENAITGTLFMVNGYRADAMQVPPSYGRMRFWRNTPLATASTTTTLPTGTLGYEWNSDPDNNFRPAGAVPLSDTTVTVDDGQLLLDNGHFYGGGPANHKMVLYRDQTSRALVWGAGTVQWSWGLDGDHLYPYGAPTTTPTSQPMQQATVNLLADMSVQPQNLRAPLTLATKSTDIIGPNVVVTSPAANSTVPAGTQHTISGTATDVGGGRIGAVEVSVDGGTTWRRATGTDTWNYAWTPTNLGPASIKVRASDDNANLSSTVTVNVTVGAQQCPCTVFGSQTPTTVDSGDTSAIELGMKFKTSVNANVTGVRFYKSAANTGTHTGSLWNSAGQRIATGTFGSGTASGWQTLTFSQPVGIRAGQTYIASYTTTTGHYAFTAAYFNGKGAGVVPITAPSAESSSGNGVFRYGSGFPDSTFNGGNYWVDAVITTEGADNSPPTVSSTNPPTGGTGAYTDQDVTTTFSEPIDPSSVTFTLTSGSTSVPGTTSTNDNVVRFTPTNLLLPNTSYTATVNATDGYGNVLAQPRVWSFTTGAGPAPCPCTIFGQATPNSSDTNDPSDVELGVKFTSSTNAVVTGVRYYKSAANSGTHTGSLWSTNGTRLAYGTFVNETATGWQTLTFSEGVQIQAGKTYVVSYRTPTGHYAADGGYFATKGAGRGVVTAPSSIAANGQGVYQYGGGYPASSYNDTNYWVDAVVATDGADVTPPSVTNRTPAANATGVPTGTGITATFSEPVDAESVSITVNGGGTVAGASQVAPDGRSVSFAPNADLAGNTTYSVTVNATDLQGNTMFTPHTWSFTTGASGACPCTLFRAVDTPAVTATDSPVELGMRITPSQNGSITGVRFYKTANDPGTHTGSLWSATGQLLATGTFTNETSSGWQTLTFSSPVAVTAATSYVVSFHTAAGRYGYTSQYFSTSKTRGPLTAPATTESAPNGVYRYGGGGTMPSDNGGGTNYWVDAVFTN</sequence>
<name>A0A563ETB2_9PSEU</name>
<accession>A0A563ETB2</accession>
<feature type="domain" description="SbsA Ig-like" evidence="3">
    <location>
        <begin position="835"/>
        <end position="932"/>
    </location>
</feature>
<feature type="domain" description="N,N-dimethylformamidase beta subunit-like C-terminal" evidence="5">
    <location>
        <begin position="118"/>
        <end position="525"/>
    </location>
</feature>
<reference evidence="6 7" key="1">
    <citation type="submission" date="2019-07" db="EMBL/GenBank/DDBJ databases">
        <title>Lentzea xizangensis sp. nov., isolated from Qinghai-Tibetan Plateau Soils.</title>
        <authorList>
            <person name="Huang J."/>
        </authorList>
    </citation>
    <scope>NUCLEOTIDE SEQUENCE [LARGE SCALE GENOMIC DNA]</scope>
    <source>
        <strain evidence="6 7">FXJ1.1311</strain>
    </source>
</reference>
<feature type="domain" description="SbsA Ig-like" evidence="3">
    <location>
        <begin position="1101"/>
        <end position="1199"/>
    </location>
</feature>
<dbReference type="Proteomes" id="UP000316639">
    <property type="component" value="Unassembled WGS sequence"/>
</dbReference>
<dbReference type="Pfam" id="PF13313">
    <property type="entry name" value="DUF4082"/>
    <property type="match status" value="3"/>
</dbReference>
<dbReference type="Pfam" id="PF17957">
    <property type="entry name" value="Big_7"/>
    <property type="match status" value="1"/>
</dbReference>
<protein>
    <submittedName>
        <fullName evidence="6">DUF4082 domain-containing protein</fullName>
    </submittedName>
</protein>
<dbReference type="Gene3D" id="2.60.40.3710">
    <property type="match status" value="1"/>
</dbReference>
<keyword evidence="7" id="KW-1185">Reference proteome</keyword>
<dbReference type="OrthoDB" id="505641at2"/>